<evidence type="ECO:0000313" key="1">
    <source>
        <dbReference type="EMBL" id="GES74054.1"/>
    </source>
</evidence>
<dbReference type="OrthoDB" id="2441165at2759"/>
<gene>
    <name evidence="1" type="ORF">RCL2_000155500</name>
</gene>
<dbReference type="EMBL" id="BLAL01000011">
    <property type="protein sequence ID" value="GES74054.1"/>
    <property type="molecule type" value="Genomic_DNA"/>
</dbReference>
<organism evidence="1 2">
    <name type="scientific">Rhizophagus clarus</name>
    <dbReference type="NCBI Taxonomy" id="94130"/>
    <lineage>
        <taxon>Eukaryota</taxon>
        <taxon>Fungi</taxon>
        <taxon>Fungi incertae sedis</taxon>
        <taxon>Mucoromycota</taxon>
        <taxon>Glomeromycotina</taxon>
        <taxon>Glomeromycetes</taxon>
        <taxon>Glomerales</taxon>
        <taxon>Glomeraceae</taxon>
        <taxon>Rhizophagus</taxon>
    </lineage>
</organism>
<evidence type="ECO:0000313" key="2">
    <source>
        <dbReference type="Proteomes" id="UP000615446"/>
    </source>
</evidence>
<name>A0A8H3KUI7_9GLOM</name>
<protein>
    <submittedName>
        <fullName evidence="1">Uncharacterized protein</fullName>
    </submittedName>
</protein>
<sequence>MEQIATRYKEVNGHIHSPLIDMIAIDHIIFDKLYIFLRITDQLWELENKEFHNWEYTSLMGDDKEKVLRFFNLKLLFGPFQAQLI</sequence>
<accession>A0A8H3KUI7</accession>
<comment type="caution">
    <text evidence="1">The sequence shown here is derived from an EMBL/GenBank/DDBJ whole genome shotgun (WGS) entry which is preliminary data.</text>
</comment>
<dbReference type="AlphaFoldDB" id="A0A8H3KUI7"/>
<dbReference type="Proteomes" id="UP000615446">
    <property type="component" value="Unassembled WGS sequence"/>
</dbReference>
<reference evidence="1" key="1">
    <citation type="submission" date="2019-10" db="EMBL/GenBank/DDBJ databases">
        <title>Conservation and host-specific expression of non-tandemly repeated heterogenous ribosome RNA gene in arbuscular mycorrhizal fungi.</title>
        <authorList>
            <person name="Maeda T."/>
            <person name="Kobayashi Y."/>
            <person name="Nakagawa T."/>
            <person name="Ezawa T."/>
            <person name="Yamaguchi K."/>
            <person name="Bino T."/>
            <person name="Nishimoto Y."/>
            <person name="Shigenobu S."/>
            <person name="Kawaguchi M."/>
        </authorList>
    </citation>
    <scope>NUCLEOTIDE SEQUENCE</scope>
    <source>
        <strain evidence="1">HR1</strain>
    </source>
</reference>
<proteinExistence type="predicted"/>